<keyword evidence="4" id="KW-0963">Cytoplasm</keyword>
<dbReference type="GO" id="GO:0005813">
    <property type="term" value="C:centrosome"/>
    <property type="evidence" value="ECO:0007669"/>
    <property type="project" value="UniProtKB-SubCell"/>
</dbReference>
<comment type="similarity">
    <text evidence="3">Belongs to the CEP43 family.</text>
</comment>
<evidence type="ECO:0000256" key="5">
    <source>
        <dbReference type="ARBA" id="ARBA00022794"/>
    </source>
</evidence>
<evidence type="ECO:0000256" key="1">
    <source>
        <dbReference type="ARBA" id="ARBA00004120"/>
    </source>
</evidence>
<evidence type="ECO:0000259" key="8">
    <source>
        <dbReference type="Pfam" id="PF09398"/>
    </source>
</evidence>
<reference evidence="9 10" key="1">
    <citation type="journal article" date="2024" name="Insects">
        <title>An Improved Chromosome-Level Genome Assembly of the Firefly Pyrocoelia pectoralis.</title>
        <authorList>
            <person name="Fu X."/>
            <person name="Meyer-Rochow V.B."/>
            <person name="Ballantyne L."/>
            <person name="Zhu X."/>
        </authorList>
    </citation>
    <scope>NUCLEOTIDE SEQUENCE [LARGE SCALE GENOMIC DNA]</scope>
    <source>
        <strain evidence="9">XCY_ONT2</strain>
    </source>
</reference>
<evidence type="ECO:0000256" key="4">
    <source>
        <dbReference type="ARBA" id="ARBA00022490"/>
    </source>
</evidence>
<dbReference type="Gene3D" id="1.20.960.40">
    <property type="match status" value="1"/>
</dbReference>
<keyword evidence="6" id="KW-0206">Cytoskeleton</keyword>
<evidence type="ECO:0000313" key="9">
    <source>
        <dbReference type="EMBL" id="KAK5640911.1"/>
    </source>
</evidence>
<sequence>MSQPSEEELFNAVKESLDKEGRLGTLKAELRAAVLSILHTRQPNKEDFGEVPEETRMINELLREYLIWNGYTHTEKHLSLESGAEKGIPSKENITSDLGIIHRHSKSEVPLLYYIISAFQNHDDE</sequence>
<dbReference type="AlphaFoldDB" id="A0AAN7ZHX2"/>
<evidence type="ECO:0000256" key="6">
    <source>
        <dbReference type="ARBA" id="ARBA00023212"/>
    </source>
</evidence>
<dbReference type="Pfam" id="PF09398">
    <property type="entry name" value="FOP_dimer"/>
    <property type="match status" value="1"/>
</dbReference>
<evidence type="ECO:0000256" key="3">
    <source>
        <dbReference type="ARBA" id="ARBA00005385"/>
    </source>
</evidence>
<name>A0AAN7ZHX2_9COLE</name>
<evidence type="ECO:0000256" key="7">
    <source>
        <dbReference type="ARBA" id="ARBA00023273"/>
    </source>
</evidence>
<evidence type="ECO:0000256" key="2">
    <source>
        <dbReference type="ARBA" id="ARBA00004300"/>
    </source>
</evidence>
<comment type="subcellular location">
    <subcellularLocation>
        <location evidence="1">Cytoplasm</location>
        <location evidence="1">Cytoskeleton</location>
        <location evidence="1">Cilium basal body</location>
    </subcellularLocation>
    <subcellularLocation>
        <location evidence="2">Cytoplasm</location>
        <location evidence="2">Cytoskeleton</location>
        <location evidence="2">Microtubule organizing center</location>
        <location evidence="2">Centrosome</location>
    </subcellularLocation>
</comment>
<dbReference type="Proteomes" id="UP001329430">
    <property type="component" value="Chromosome 7"/>
</dbReference>
<dbReference type="InterPro" id="IPR006594">
    <property type="entry name" value="LisH"/>
</dbReference>
<dbReference type="SMART" id="SM00667">
    <property type="entry name" value="LisH"/>
    <property type="match status" value="1"/>
</dbReference>
<accession>A0AAN7ZHX2</accession>
<proteinExistence type="inferred from homology"/>
<organism evidence="9 10">
    <name type="scientific">Pyrocoelia pectoralis</name>
    <dbReference type="NCBI Taxonomy" id="417401"/>
    <lineage>
        <taxon>Eukaryota</taxon>
        <taxon>Metazoa</taxon>
        <taxon>Ecdysozoa</taxon>
        <taxon>Arthropoda</taxon>
        <taxon>Hexapoda</taxon>
        <taxon>Insecta</taxon>
        <taxon>Pterygota</taxon>
        <taxon>Neoptera</taxon>
        <taxon>Endopterygota</taxon>
        <taxon>Coleoptera</taxon>
        <taxon>Polyphaga</taxon>
        <taxon>Elateriformia</taxon>
        <taxon>Elateroidea</taxon>
        <taxon>Lampyridae</taxon>
        <taxon>Lampyrinae</taxon>
        <taxon>Pyrocoelia</taxon>
    </lineage>
</organism>
<protein>
    <recommendedName>
        <fullName evidence="8">FGFR1 oncogene partner (FOP) N-terminal dimerisation domain-containing protein</fullName>
    </recommendedName>
</protein>
<dbReference type="PANTHER" id="PTHR15431:SF19">
    <property type="entry name" value="CENTROSOMAL PROTEIN 20-RELATED"/>
    <property type="match status" value="1"/>
</dbReference>
<evidence type="ECO:0000313" key="10">
    <source>
        <dbReference type="Proteomes" id="UP001329430"/>
    </source>
</evidence>
<keyword evidence="10" id="KW-1185">Reference proteome</keyword>
<dbReference type="GO" id="GO:0036064">
    <property type="term" value="C:ciliary basal body"/>
    <property type="evidence" value="ECO:0007669"/>
    <property type="project" value="TreeGrafter"/>
</dbReference>
<dbReference type="PROSITE" id="PS50896">
    <property type="entry name" value="LISH"/>
    <property type="match status" value="1"/>
</dbReference>
<comment type="caution">
    <text evidence="9">The sequence shown here is derived from an EMBL/GenBank/DDBJ whole genome shotgun (WGS) entry which is preliminary data.</text>
</comment>
<dbReference type="InterPro" id="IPR018993">
    <property type="entry name" value="FOP_dimerisation-dom_N"/>
</dbReference>
<dbReference type="EMBL" id="JAVRBK010000007">
    <property type="protein sequence ID" value="KAK5640911.1"/>
    <property type="molecule type" value="Genomic_DNA"/>
</dbReference>
<keyword evidence="7" id="KW-0966">Cell projection</keyword>
<feature type="domain" description="FGFR1 oncogene partner (FOP) N-terminal dimerisation" evidence="8">
    <location>
        <begin position="53"/>
        <end position="117"/>
    </location>
</feature>
<gene>
    <name evidence="9" type="ORF">RI129_009458</name>
</gene>
<dbReference type="GO" id="GO:0031514">
    <property type="term" value="C:motile cilium"/>
    <property type="evidence" value="ECO:0007669"/>
    <property type="project" value="TreeGrafter"/>
</dbReference>
<keyword evidence="5" id="KW-0970">Cilium biogenesis/degradation</keyword>
<dbReference type="PANTHER" id="PTHR15431">
    <property type="entry name" value="FGFR1 ONCOGENE PARTNER/LISH DOMAIN-CONTAINING PROTEIN"/>
    <property type="match status" value="1"/>
</dbReference>
<dbReference type="GO" id="GO:0060271">
    <property type="term" value="P:cilium assembly"/>
    <property type="evidence" value="ECO:0007669"/>
    <property type="project" value="TreeGrafter"/>
</dbReference>
<dbReference type="GO" id="GO:0034453">
    <property type="term" value="P:microtubule anchoring"/>
    <property type="evidence" value="ECO:0007669"/>
    <property type="project" value="InterPro"/>
</dbReference>